<protein>
    <recommendedName>
        <fullName evidence="3">Glycosyltransferase</fullName>
    </recommendedName>
</protein>
<gene>
    <name evidence="1" type="ORF">VITFI_CDS2767</name>
</gene>
<name>A0A221KHL7_VITFI</name>
<proteinExistence type="predicted"/>
<accession>A0A221KHL7</accession>
<dbReference type="Proteomes" id="UP000199729">
    <property type="component" value="Chromosome"/>
</dbReference>
<dbReference type="KEGG" id="vff:VITFI_CDS2767"/>
<sequence>MEKIIVFCTSFIKDKSAWDLRYQKWVAHVTQLEWHRYGLSPIFVLIDDASPYVPEEVTVIKSPHELEENMLGVPGKPLLVTFANRLGRSATLSYPGWWRSFLHSEKMARSWGVQKMIHLESDAVILSDALFQYLCEFESGWLVLWTEKYKMPETAIQVVCADQFERFDGLRTEFLSGAFEGRLAEKILPFTEVNQKFVGDRYSEVRRNRWIFRSRKFDRFSFFSKQWFVGRVPSHADFATQVTHQQHLPKKAHTKG</sequence>
<dbReference type="EMBL" id="CP022423">
    <property type="protein sequence ID" value="ASM78544.1"/>
    <property type="molecule type" value="Genomic_DNA"/>
</dbReference>
<organism evidence="1 2">
    <name type="scientific">Vitreoscilla filiformis</name>
    <dbReference type="NCBI Taxonomy" id="63"/>
    <lineage>
        <taxon>Bacteria</taxon>
        <taxon>Pseudomonadati</taxon>
        <taxon>Pseudomonadota</taxon>
        <taxon>Betaproteobacteria</taxon>
        <taxon>Neisseriales</taxon>
        <taxon>Neisseriaceae</taxon>
        <taxon>Vitreoscilla</taxon>
    </lineage>
</organism>
<dbReference type="RefSeq" id="WP_157725692.1">
    <property type="nucleotide sequence ID" value="NZ_CP022423.1"/>
</dbReference>
<dbReference type="AlphaFoldDB" id="A0A221KHL7"/>
<evidence type="ECO:0008006" key="3">
    <source>
        <dbReference type="Google" id="ProtNLM"/>
    </source>
</evidence>
<evidence type="ECO:0000313" key="1">
    <source>
        <dbReference type="EMBL" id="ASM78544.1"/>
    </source>
</evidence>
<dbReference type="OrthoDB" id="8480900at2"/>
<reference evidence="1 2" key="1">
    <citation type="submission" date="2017-07" db="EMBL/GenBank/DDBJ databases">
        <title>Complete Genome Sequence of the cosmetic ferment Vitreoscilla filiformis (ATCC15551).</title>
        <authorList>
            <person name="Contreras S."/>
            <person name="Sagory-Zalkind P."/>
            <person name="Blanquart H."/>
            <person name="Iltis A."/>
            <person name="Morand S.C."/>
        </authorList>
    </citation>
    <scope>NUCLEOTIDE SEQUENCE [LARGE SCALE GENOMIC DNA]</scope>
    <source>
        <strain evidence="1 2">ATCC 15551</strain>
    </source>
</reference>
<evidence type="ECO:0000313" key="2">
    <source>
        <dbReference type="Proteomes" id="UP000199729"/>
    </source>
</evidence>
<keyword evidence="2" id="KW-1185">Reference proteome</keyword>